<comment type="caution">
    <text evidence="1">The sequence shown here is derived from an EMBL/GenBank/DDBJ whole genome shotgun (WGS) entry which is preliminary data.</text>
</comment>
<gene>
    <name evidence="1" type="ORF">J8273_0662</name>
</gene>
<accession>A0A8J6BCU3</accession>
<sequence length="131" mass="14451">MSSGIEHLLEAANTNLIEMRRRREADTSERFDVNLLNAIETELSMARERIEQSSRQSSGSPTDSSYRKSLARLIELEDAYASAANEARDVQTGSAQPDTVVDRMVIAAIATALLTSAFLVIKGHFKTLGFF</sequence>
<organism evidence="1 2">
    <name type="scientific">Carpediemonas membranifera</name>
    <dbReference type="NCBI Taxonomy" id="201153"/>
    <lineage>
        <taxon>Eukaryota</taxon>
        <taxon>Metamonada</taxon>
        <taxon>Carpediemonas-like organisms</taxon>
        <taxon>Carpediemonas</taxon>
    </lineage>
</organism>
<evidence type="ECO:0000313" key="1">
    <source>
        <dbReference type="EMBL" id="KAG9397532.1"/>
    </source>
</evidence>
<dbReference type="AlphaFoldDB" id="A0A8J6BCU3"/>
<protein>
    <submittedName>
        <fullName evidence="1">Uncharacterized protein</fullName>
    </submittedName>
</protein>
<proteinExistence type="predicted"/>
<dbReference type="EMBL" id="JAHDYR010000001">
    <property type="protein sequence ID" value="KAG9397532.1"/>
    <property type="molecule type" value="Genomic_DNA"/>
</dbReference>
<reference evidence="1" key="1">
    <citation type="submission" date="2021-05" db="EMBL/GenBank/DDBJ databases">
        <title>A free-living protist that lacks canonical eukaryotic 1 DNA replication and segregation systems.</title>
        <authorList>
            <person name="Salas-Leiva D.E."/>
            <person name="Tromer E.C."/>
            <person name="Curtis B.A."/>
            <person name="Jerlstrom-Hultqvist J."/>
            <person name="Kolisko M."/>
            <person name="Yi Z."/>
            <person name="Salas-Leiva J.S."/>
            <person name="Gallot-Lavallee L."/>
            <person name="Kops G.J.P.L."/>
            <person name="Archibald J.M."/>
            <person name="Simpson A.G.B."/>
            <person name="Roger A.J."/>
        </authorList>
    </citation>
    <scope>NUCLEOTIDE SEQUENCE</scope>
    <source>
        <strain evidence="1">BICM</strain>
    </source>
</reference>
<evidence type="ECO:0000313" key="2">
    <source>
        <dbReference type="Proteomes" id="UP000717585"/>
    </source>
</evidence>
<name>A0A8J6BCU3_9EUKA</name>
<keyword evidence="2" id="KW-1185">Reference proteome</keyword>
<dbReference type="Proteomes" id="UP000717585">
    <property type="component" value="Unassembled WGS sequence"/>
</dbReference>